<proteinExistence type="predicted"/>
<name>A0A975GLD2_9BACT</name>
<dbReference type="EMBL" id="CP061800">
    <property type="protein sequence ID" value="QTA85721.1"/>
    <property type="molecule type" value="Genomic_DNA"/>
</dbReference>
<evidence type="ECO:0000313" key="1">
    <source>
        <dbReference type="EMBL" id="QTA85721.1"/>
    </source>
</evidence>
<protein>
    <submittedName>
        <fullName evidence="1">Uncharacterized protein</fullName>
    </submittedName>
</protein>
<dbReference type="AlphaFoldDB" id="A0A975GLD2"/>
<reference evidence="1" key="1">
    <citation type="journal article" date="2021" name="Microb. Physiol.">
        <title>Proteogenomic Insights into the Physiology of Marine, Sulfate-Reducing, Filamentous Desulfonema limicola and Desulfonema magnum.</title>
        <authorList>
            <person name="Schnaars V."/>
            <person name="Wohlbrand L."/>
            <person name="Scheve S."/>
            <person name="Hinrichs C."/>
            <person name="Reinhardt R."/>
            <person name="Rabus R."/>
        </authorList>
    </citation>
    <scope>NUCLEOTIDE SEQUENCE</scope>
    <source>
        <strain evidence="1">4be13</strain>
    </source>
</reference>
<dbReference type="KEGG" id="dmm:dnm_017350"/>
<accession>A0A975GLD2</accession>
<keyword evidence="2" id="KW-1185">Reference proteome</keyword>
<dbReference type="Proteomes" id="UP000663722">
    <property type="component" value="Chromosome"/>
</dbReference>
<evidence type="ECO:0000313" key="2">
    <source>
        <dbReference type="Proteomes" id="UP000663722"/>
    </source>
</evidence>
<gene>
    <name evidence="1" type="ORF">dnm_017350</name>
</gene>
<sequence length="69" mass="8316">MKNEETRVFLRRRERHTGKTRVSYRVNIEKFMVRYLTFWISGAAYAAPENAGDTDLRYYGNLQLLREKK</sequence>
<organism evidence="1 2">
    <name type="scientific">Desulfonema magnum</name>
    <dbReference type="NCBI Taxonomy" id="45655"/>
    <lineage>
        <taxon>Bacteria</taxon>
        <taxon>Pseudomonadati</taxon>
        <taxon>Thermodesulfobacteriota</taxon>
        <taxon>Desulfobacteria</taxon>
        <taxon>Desulfobacterales</taxon>
        <taxon>Desulfococcaceae</taxon>
        <taxon>Desulfonema</taxon>
    </lineage>
</organism>